<proteinExistence type="predicted"/>
<evidence type="ECO:0000256" key="1">
    <source>
        <dbReference type="SAM" id="SignalP"/>
    </source>
</evidence>
<dbReference type="Proteomes" id="UP000829685">
    <property type="component" value="Unassembled WGS sequence"/>
</dbReference>
<protein>
    <submittedName>
        <fullName evidence="2">Uncharacterized protein</fullName>
    </submittedName>
</protein>
<accession>A0A9P9WL84</accession>
<comment type="caution">
    <text evidence="2">The sequence shown here is derived from an EMBL/GenBank/DDBJ whole genome shotgun (WGS) entry which is preliminary data.</text>
</comment>
<evidence type="ECO:0000313" key="2">
    <source>
        <dbReference type="EMBL" id="KAI1868751.1"/>
    </source>
</evidence>
<feature type="signal peptide" evidence="1">
    <location>
        <begin position="1"/>
        <end position="21"/>
    </location>
</feature>
<evidence type="ECO:0000313" key="3">
    <source>
        <dbReference type="Proteomes" id="UP000829685"/>
    </source>
</evidence>
<dbReference type="AlphaFoldDB" id="A0A9P9WL84"/>
<keyword evidence="1" id="KW-0732">Signal</keyword>
<gene>
    <name evidence="2" type="ORF">JX265_006730</name>
</gene>
<dbReference type="OrthoDB" id="5210545at2759"/>
<reference evidence="2" key="1">
    <citation type="submission" date="2021-03" db="EMBL/GenBank/DDBJ databases">
        <title>Revisited historic fungal species revealed as producer of novel bioactive compounds through whole genome sequencing and comparative genomics.</title>
        <authorList>
            <person name="Vignolle G.A."/>
            <person name="Hochenegger N."/>
            <person name="Mach R.L."/>
            <person name="Mach-Aigner A.R."/>
            <person name="Javad Rahimi M."/>
            <person name="Salim K.A."/>
            <person name="Chan C.M."/>
            <person name="Lim L.B.L."/>
            <person name="Cai F."/>
            <person name="Druzhinina I.S."/>
            <person name="U'Ren J.M."/>
            <person name="Derntl C."/>
        </authorList>
    </citation>
    <scope>NUCLEOTIDE SEQUENCE</scope>
    <source>
        <strain evidence="2">TUCIM 5799</strain>
    </source>
</reference>
<dbReference type="EMBL" id="JAFIMR010000016">
    <property type="protein sequence ID" value="KAI1868751.1"/>
    <property type="molecule type" value="Genomic_DNA"/>
</dbReference>
<feature type="chain" id="PRO_5040510829" evidence="1">
    <location>
        <begin position="22"/>
        <end position="162"/>
    </location>
</feature>
<organism evidence="2 3">
    <name type="scientific">Neoarthrinium moseri</name>
    <dbReference type="NCBI Taxonomy" id="1658444"/>
    <lineage>
        <taxon>Eukaryota</taxon>
        <taxon>Fungi</taxon>
        <taxon>Dikarya</taxon>
        <taxon>Ascomycota</taxon>
        <taxon>Pezizomycotina</taxon>
        <taxon>Sordariomycetes</taxon>
        <taxon>Xylariomycetidae</taxon>
        <taxon>Amphisphaeriales</taxon>
        <taxon>Apiosporaceae</taxon>
        <taxon>Neoarthrinium</taxon>
    </lineage>
</organism>
<name>A0A9P9WL84_9PEZI</name>
<keyword evidence="3" id="KW-1185">Reference proteome</keyword>
<sequence>MLLSTTRLLAAALTLSKCALAAISGPFFLTIVPEDGSAPYPATVATVSRGAQILSSALEYEQQFTFNSSSGRIFKADEPTNGNGPLNSGSVLLFNSQGGSGSAFEQVTVKGAVYLVKKGTGAKSIHSWWSIPTTTGLPVQVEYQGASSDDANAAIRIDIEAP</sequence>